<feature type="domain" description="SH3b" evidence="2">
    <location>
        <begin position="200"/>
        <end position="263"/>
    </location>
</feature>
<keyword evidence="1" id="KW-0472">Membrane</keyword>
<evidence type="ECO:0000256" key="1">
    <source>
        <dbReference type="SAM" id="Phobius"/>
    </source>
</evidence>
<sequence length="265" mass="29865">MSFINSLFKGFIRSAVNQVGRDGGKVISNQVYGDSHSKPIRIVDNSHKQSKAHIESRENLISRGDVEAEGLKAMSVKLNIQNTVFGFIVSLFIPLVGPLYWLYNSLSSILTKSIPFYNISQVGIYKQDRRYKTGRRLEGYRTVKQKTNIKADPTDKEKSQLKLNSIVYLILAAIVGFAQYSFFYENVSNPENASKNEVDFKYAVVSSNSGLNLRSDSSLNATIITSIPNNDTVKIIKGTDKWLLVDYKENEGWVSKKYLVSIQEN</sequence>
<dbReference type="RefSeq" id="WP_308351416.1">
    <property type="nucleotide sequence ID" value="NZ_CP129971.1"/>
</dbReference>
<dbReference type="InterPro" id="IPR003646">
    <property type="entry name" value="SH3-like_bac-type"/>
</dbReference>
<organism evidence="3 4">
    <name type="scientific">Marivirga salinarum</name>
    <dbReference type="NCBI Taxonomy" id="3059078"/>
    <lineage>
        <taxon>Bacteria</taxon>
        <taxon>Pseudomonadati</taxon>
        <taxon>Bacteroidota</taxon>
        <taxon>Cytophagia</taxon>
        <taxon>Cytophagales</taxon>
        <taxon>Marivirgaceae</taxon>
        <taxon>Marivirga</taxon>
    </lineage>
</organism>
<dbReference type="KEGG" id="msaa:QYS49_35195"/>
<keyword evidence="1" id="KW-1133">Transmembrane helix</keyword>
<keyword evidence="1" id="KW-0812">Transmembrane</keyword>
<name>A0AA51NEM2_9BACT</name>
<dbReference type="Pfam" id="PF08239">
    <property type="entry name" value="SH3_3"/>
    <property type="match status" value="1"/>
</dbReference>
<dbReference type="Gene3D" id="2.30.30.40">
    <property type="entry name" value="SH3 Domains"/>
    <property type="match status" value="1"/>
</dbReference>
<evidence type="ECO:0000313" key="4">
    <source>
        <dbReference type="Proteomes" id="UP001230496"/>
    </source>
</evidence>
<gene>
    <name evidence="3" type="ORF">QYS49_35195</name>
</gene>
<feature type="transmembrane region" description="Helical" evidence="1">
    <location>
        <begin position="166"/>
        <end position="184"/>
    </location>
</feature>
<accession>A0AA51NEM2</accession>
<evidence type="ECO:0000313" key="3">
    <source>
        <dbReference type="EMBL" id="WMN12986.1"/>
    </source>
</evidence>
<feature type="transmembrane region" description="Helical" evidence="1">
    <location>
        <begin position="84"/>
        <end position="103"/>
    </location>
</feature>
<dbReference type="SMART" id="SM00287">
    <property type="entry name" value="SH3b"/>
    <property type="match status" value="1"/>
</dbReference>
<keyword evidence="4" id="KW-1185">Reference proteome</keyword>
<proteinExistence type="predicted"/>
<dbReference type="AlphaFoldDB" id="A0AA51NEM2"/>
<evidence type="ECO:0000259" key="2">
    <source>
        <dbReference type="PROSITE" id="PS51781"/>
    </source>
</evidence>
<dbReference type="Proteomes" id="UP001230496">
    <property type="component" value="Chromosome"/>
</dbReference>
<dbReference type="EMBL" id="CP129971">
    <property type="protein sequence ID" value="WMN12986.1"/>
    <property type="molecule type" value="Genomic_DNA"/>
</dbReference>
<reference evidence="3 4" key="1">
    <citation type="submission" date="2023-08" db="EMBL/GenBank/DDBJ databases">
        <title>Comparative genomics and taxonomic characterization of three novel marine species of genus Marivirga.</title>
        <authorList>
            <person name="Muhammad N."/>
            <person name="Kim S.-G."/>
        </authorList>
    </citation>
    <scope>NUCLEOTIDE SEQUENCE [LARGE SCALE GENOMIC DNA]</scope>
    <source>
        <strain evidence="3 4">BDSF4-3</strain>
    </source>
</reference>
<dbReference type="PROSITE" id="PS51781">
    <property type="entry name" value="SH3B"/>
    <property type="match status" value="1"/>
</dbReference>
<protein>
    <submittedName>
        <fullName evidence="3">SH3 domain-containing protein</fullName>
    </submittedName>
</protein>